<evidence type="ECO:0000256" key="2">
    <source>
        <dbReference type="ARBA" id="ARBA00022723"/>
    </source>
</evidence>
<dbReference type="Proteomes" id="UP001210678">
    <property type="component" value="Unassembled WGS sequence"/>
</dbReference>
<dbReference type="EMBL" id="JAQLOI010000003">
    <property type="protein sequence ID" value="MDB1126030.1"/>
    <property type="molecule type" value="Genomic_DNA"/>
</dbReference>
<evidence type="ECO:0000313" key="7">
    <source>
        <dbReference type="Proteomes" id="UP001210678"/>
    </source>
</evidence>
<evidence type="ECO:0000256" key="3">
    <source>
        <dbReference type="ARBA" id="ARBA00022833"/>
    </source>
</evidence>
<dbReference type="Gene3D" id="3.90.1590.10">
    <property type="entry name" value="glutathione-dependent formaldehyde- activating enzyme (gfa)"/>
    <property type="match status" value="1"/>
</dbReference>
<name>A0ABT4YXE7_9VIBR</name>
<comment type="similarity">
    <text evidence="1">Belongs to the Gfa family.</text>
</comment>
<keyword evidence="3" id="KW-0862">Zinc</keyword>
<protein>
    <submittedName>
        <fullName evidence="6">GFA family protein</fullName>
    </submittedName>
</protein>
<dbReference type="Pfam" id="PF04828">
    <property type="entry name" value="GFA"/>
    <property type="match status" value="1"/>
</dbReference>
<proteinExistence type="inferred from homology"/>
<keyword evidence="7" id="KW-1185">Reference proteome</keyword>
<evidence type="ECO:0000313" key="6">
    <source>
        <dbReference type="EMBL" id="MDB1126030.1"/>
    </source>
</evidence>
<reference evidence="6 7" key="1">
    <citation type="submission" date="2023-01" db="EMBL/GenBank/DDBJ databases">
        <title>Vibrio sp. KJ40-1 sp.nov, isolated from marine algae.</title>
        <authorList>
            <person name="Butt M."/>
            <person name="Kim J.M.J."/>
            <person name="Jeon C.O.C."/>
        </authorList>
    </citation>
    <scope>NUCLEOTIDE SEQUENCE [LARGE SCALE GENOMIC DNA]</scope>
    <source>
        <strain evidence="6 7">KJ40-1</strain>
    </source>
</reference>
<feature type="domain" description="CENP-V/GFA" evidence="5">
    <location>
        <begin position="5"/>
        <end position="115"/>
    </location>
</feature>
<dbReference type="PANTHER" id="PTHR33337:SF40">
    <property type="entry name" value="CENP-V_GFA DOMAIN-CONTAINING PROTEIN-RELATED"/>
    <property type="match status" value="1"/>
</dbReference>
<evidence type="ECO:0000256" key="1">
    <source>
        <dbReference type="ARBA" id="ARBA00005495"/>
    </source>
</evidence>
<dbReference type="SUPFAM" id="SSF51316">
    <property type="entry name" value="Mss4-like"/>
    <property type="match status" value="1"/>
</dbReference>
<accession>A0ABT4YXE7</accession>
<organism evidence="6 7">
    <name type="scientific">Vibrio algarum</name>
    <dbReference type="NCBI Taxonomy" id="3020714"/>
    <lineage>
        <taxon>Bacteria</taxon>
        <taxon>Pseudomonadati</taxon>
        <taxon>Pseudomonadota</taxon>
        <taxon>Gammaproteobacteria</taxon>
        <taxon>Vibrionales</taxon>
        <taxon>Vibrionaceae</taxon>
        <taxon>Vibrio</taxon>
    </lineage>
</organism>
<comment type="caution">
    <text evidence="6">The sequence shown here is derived from an EMBL/GenBank/DDBJ whole genome shotgun (WGS) entry which is preliminary data.</text>
</comment>
<evidence type="ECO:0000259" key="5">
    <source>
        <dbReference type="PROSITE" id="PS51891"/>
    </source>
</evidence>
<dbReference type="PANTHER" id="PTHR33337">
    <property type="entry name" value="GFA DOMAIN-CONTAINING PROTEIN"/>
    <property type="match status" value="1"/>
</dbReference>
<keyword evidence="2" id="KW-0479">Metal-binding</keyword>
<gene>
    <name evidence="6" type="ORF">PGX00_21135</name>
</gene>
<dbReference type="PROSITE" id="PS51891">
    <property type="entry name" value="CENP_V_GFA"/>
    <property type="match status" value="1"/>
</dbReference>
<sequence length="132" mass="14965">MTVIRTASCSCNLVTIRCKGDPIRTSICHCFECQKRTGSVFGVQARYLAENTIIDGDVISYSRIADSGNQVTYDFCPRCGTTMRLRLTSAPEAIIIPLGLFKEQDFSTPTFSVYEERKRGWIKFDCEMDHFI</sequence>
<dbReference type="InterPro" id="IPR011057">
    <property type="entry name" value="Mss4-like_sf"/>
</dbReference>
<dbReference type="RefSeq" id="WP_272140283.1">
    <property type="nucleotide sequence ID" value="NZ_JAQLOI010000003.1"/>
</dbReference>
<dbReference type="InterPro" id="IPR006913">
    <property type="entry name" value="CENP-V/GFA"/>
</dbReference>
<evidence type="ECO:0000256" key="4">
    <source>
        <dbReference type="ARBA" id="ARBA00023239"/>
    </source>
</evidence>
<keyword evidence="4" id="KW-0456">Lyase</keyword>